<dbReference type="EMBL" id="OY660877">
    <property type="protein sequence ID" value="CAJ1071424.1"/>
    <property type="molecule type" value="Genomic_DNA"/>
</dbReference>
<organism evidence="2 3">
    <name type="scientific">Xyrichtys novacula</name>
    <name type="common">Pearly razorfish</name>
    <name type="synonym">Hemipteronotus novacula</name>
    <dbReference type="NCBI Taxonomy" id="13765"/>
    <lineage>
        <taxon>Eukaryota</taxon>
        <taxon>Metazoa</taxon>
        <taxon>Chordata</taxon>
        <taxon>Craniata</taxon>
        <taxon>Vertebrata</taxon>
        <taxon>Euteleostomi</taxon>
        <taxon>Actinopterygii</taxon>
        <taxon>Neopterygii</taxon>
        <taxon>Teleostei</taxon>
        <taxon>Neoteleostei</taxon>
        <taxon>Acanthomorphata</taxon>
        <taxon>Eupercaria</taxon>
        <taxon>Labriformes</taxon>
        <taxon>Labridae</taxon>
        <taxon>Xyrichtys</taxon>
    </lineage>
</organism>
<name>A0AAV1GFG0_XYRNO</name>
<feature type="region of interest" description="Disordered" evidence="1">
    <location>
        <begin position="57"/>
        <end position="132"/>
    </location>
</feature>
<proteinExistence type="predicted"/>
<protein>
    <submittedName>
        <fullName evidence="2">Uncharacterized protein</fullName>
    </submittedName>
</protein>
<keyword evidence="3" id="KW-1185">Reference proteome</keyword>
<dbReference type="Proteomes" id="UP001178508">
    <property type="component" value="Chromosome 14"/>
</dbReference>
<evidence type="ECO:0000256" key="1">
    <source>
        <dbReference type="SAM" id="MobiDB-lite"/>
    </source>
</evidence>
<feature type="compositionally biased region" description="Basic and acidic residues" evidence="1">
    <location>
        <begin position="85"/>
        <end position="112"/>
    </location>
</feature>
<feature type="compositionally biased region" description="Basic and acidic residues" evidence="1">
    <location>
        <begin position="119"/>
        <end position="132"/>
    </location>
</feature>
<evidence type="ECO:0000313" key="3">
    <source>
        <dbReference type="Proteomes" id="UP001178508"/>
    </source>
</evidence>
<sequence length="132" mass="15178">MQRVSKALTDAKVPPQGQKDPLSLSWESKVPVQDDLLGSKSPTRLKEFLGLLFVSDEEDSVSRTISTGETNRSKRVNRREKKKRNQEEQGYKQEGKQDEEEQSYKQEEEQGGKSKYRVVGKEEHQHDDQSKA</sequence>
<gene>
    <name evidence="2" type="ORF">XNOV1_A024171</name>
</gene>
<accession>A0AAV1GFG0</accession>
<evidence type="ECO:0000313" key="2">
    <source>
        <dbReference type="EMBL" id="CAJ1071424.1"/>
    </source>
</evidence>
<feature type="region of interest" description="Disordered" evidence="1">
    <location>
        <begin position="1"/>
        <end position="26"/>
    </location>
</feature>
<reference evidence="2" key="1">
    <citation type="submission" date="2023-08" db="EMBL/GenBank/DDBJ databases">
        <authorList>
            <person name="Alioto T."/>
            <person name="Alioto T."/>
            <person name="Gomez Garrido J."/>
        </authorList>
    </citation>
    <scope>NUCLEOTIDE SEQUENCE</scope>
</reference>
<dbReference type="AlphaFoldDB" id="A0AAV1GFG0"/>
<feature type="compositionally biased region" description="Basic residues" evidence="1">
    <location>
        <begin position="73"/>
        <end position="84"/>
    </location>
</feature>